<proteinExistence type="predicted"/>
<feature type="chain" id="PRO_5032648663" description="Lipoprotein" evidence="1">
    <location>
        <begin position="20"/>
        <end position="105"/>
    </location>
</feature>
<dbReference type="Proteomes" id="UP000433104">
    <property type="component" value="Unassembled WGS sequence"/>
</dbReference>
<evidence type="ECO:0000256" key="1">
    <source>
        <dbReference type="SAM" id="SignalP"/>
    </source>
</evidence>
<reference evidence="2 3" key="1">
    <citation type="submission" date="2019-12" db="EMBL/GenBank/DDBJ databases">
        <title>Genomic-based taxomic classification of the family Erythrobacteraceae.</title>
        <authorList>
            <person name="Xu L."/>
        </authorList>
    </citation>
    <scope>NUCLEOTIDE SEQUENCE [LARGE SCALE GENOMIC DNA]</scope>
    <source>
        <strain evidence="2 3">MCCC 1A09962</strain>
    </source>
</reference>
<evidence type="ECO:0008006" key="4">
    <source>
        <dbReference type="Google" id="ProtNLM"/>
    </source>
</evidence>
<sequence length="105" mass="10809">MTELIKKPAFLLLVLTALAGCEVASDMAGDAIQGEVRAQYLARCEGVAEGAGIAAERIASACECSADNFASDFAADGDLDINRARIEEVLQICVQNGADTGSAEG</sequence>
<evidence type="ECO:0000313" key="2">
    <source>
        <dbReference type="EMBL" id="MXO85583.1"/>
    </source>
</evidence>
<comment type="caution">
    <text evidence="2">The sequence shown here is derived from an EMBL/GenBank/DDBJ whole genome shotgun (WGS) entry which is preliminary data.</text>
</comment>
<name>A0A844ZE97_9SPHN</name>
<dbReference type="AlphaFoldDB" id="A0A844ZE97"/>
<dbReference type="EMBL" id="WTYW01000001">
    <property type="protein sequence ID" value="MXO85583.1"/>
    <property type="molecule type" value="Genomic_DNA"/>
</dbReference>
<evidence type="ECO:0000313" key="3">
    <source>
        <dbReference type="Proteomes" id="UP000433104"/>
    </source>
</evidence>
<keyword evidence="1" id="KW-0732">Signal</keyword>
<gene>
    <name evidence="2" type="ORF">GRI38_06020</name>
</gene>
<feature type="signal peptide" evidence="1">
    <location>
        <begin position="1"/>
        <end position="19"/>
    </location>
</feature>
<keyword evidence="3" id="KW-1185">Reference proteome</keyword>
<dbReference type="OrthoDB" id="7410579at2"/>
<dbReference type="PROSITE" id="PS51257">
    <property type="entry name" value="PROKAR_LIPOPROTEIN"/>
    <property type="match status" value="1"/>
</dbReference>
<dbReference type="RefSeq" id="WP_160681974.1">
    <property type="nucleotide sequence ID" value="NZ_WTYW01000001.1"/>
</dbReference>
<organism evidence="2 3">
    <name type="scientific">Parapontixanthobacter aurantiacus</name>
    <dbReference type="NCBI Taxonomy" id="1463599"/>
    <lineage>
        <taxon>Bacteria</taxon>
        <taxon>Pseudomonadati</taxon>
        <taxon>Pseudomonadota</taxon>
        <taxon>Alphaproteobacteria</taxon>
        <taxon>Sphingomonadales</taxon>
        <taxon>Erythrobacteraceae</taxon>
        <taxon>Parapontixanthobacter</taxon>
    </lineage>
</organism>
<accession>A0A844ZE97</accession>
<protein>
    <recommendedName>
        <fullName evidence="4">Lipoprotein</fullName>
    </recommendedName>
</protein>